<gene>
    <name evidence="1" type="ORF">XELAEV_18000471mg</name>
</gene>
<proteinExistence type="predicted"/>
<reference evidence="1" key="1">
    <citation type="submission" date="2016-05" db="EMBL/GenBank/DDBJ databases">
        <title>WGS assembly of Xenopus laevis.</title>
        <authorList>
            <person name="Session A."/>
            <person name="Uno Y."/>
            <person name="Kwon T."/>
            <person name="Chapman J."/>
            <person name="Toyoda A."/>
            <person name="Takahashi S."/>
            <person name="Fukui A."/>
            <person name="Hikosaka A."/>
            <person name="Putnam N."/>
            <person name="Stites J."/>
            <person name="Van Heeringen S."/>
            <person name="Quigley I."/>
            <person name="Heinz S."/>
            <person name="Hellsten U."/>
            <person name="Lyons J."/>
            <person name="Suzuki A."/>
            <person name="Kondo M."/>
            <person name="Ogino H."/>
            <person name="Ochi H."/>
            <person name="Bogdanovic O."/>
            <person name="Lister R."/>
            <person name="Georgiou G."/>
            <person name="Paranjpe S."/>
            <person name="Van Kruijsbergen I."/>
            <person name="Mozaffari S."/>
            <person name="Shu S."/>
            <person name="Schmutz J."/>
            <person name="Jenkins J."/>
            <person name="Grimwood J."/>
            <person name="Carlson J."/>
            <person name="Mitros T."/>
            <person name="Simakov O."/>
            <person name="Heald R."/>
            <person name="Miller K."/>
            <person name="Haudenschild C."/>
            <person name="Kuroki Y."/>
            <person name="Tanaka T."/>
            <person name="Michiue T."/>
            <person name="Watanabe M."/>
            <person name="Kinoshita T."/>
            <person name="Ohta Y."/>
            <person name="Mawaribuchi S."/>
            <person name="Suzuki Y."/>
            <person name="Haramoto Y."/>
            <person name="Yamamoto T."/>
            <person name="Takagi C."/>
            <person name="Kitzman J."/>
            <person name="Shendure J."/>
            <person name="Nakayama T."/>
            <person name="Izutsu Y."/>
            <person name="Robert J."/>
            <person name="Dichmann D."/>
            <person name="Flajnik M."/>
            <person name="Houston D."/>
            <person name="Marcotte E."/>
            <person name="Wallingford J."/>
            <person name="Ito Y."/>
            <person name="Asashima M."/>
            <person name="Ueno N."/>
            <person name="Matsuda Y."/>
            <person name="Jan Veenstra G."/>
            <person name="Fujiyama A."/>
            <person name="Harland R."/>
            <person name="Taira M."/>
            <person name="Rokhsar D.S."/>
        </authorList>
    </citation>
    <scope>NUCLEOTIDE SEQUENCE</scope>
    <source>
        <strain evidence="1">J</strain>
        <tissue evidence="1">Blood</tissue>
    </source>
</reference>
<evidence type="ECO:0000313" key="1">
    <source>
        <dbReference type="EMBL" id="OCT55585.1"/>
    </source>
</evidence>
<dbReference type="AlphaFoldDB" id="A0A974BNY1"/>
<accession>A0A974BNY1</accession>
<dbReference type="Proteomes" id="UP000694892">
    <property type="component" value="Unassembled WGS sequence"/>
</dbReference>
<name>A0A974BNY1_XENLA</name>
<dbReference type="EMBL" id="KV482090">
    <property type="protein sequence ID" value="OCT55585.1"/>
    <property type="molecule type" value="Genomic_DNA"/>
</dbReference>
<sequence>MLYREARPSYKAKSLSSELSCFFLPAGFMGWAGSPVGGDGRSGTLSAALARSSKNLSNSGNIKRNSSTIG</sequence>
<protein>
    <submittedName>
        <fullName evidence="1">Uncharacterized protein</fullName>
    </submittedName>
</protein>
<organism evidence="1">
    <name type="scientific">Xenopus laevis</name>
    <name type="common">African clawed frog</name>
    <dbReference type="NCBI Taxonomy" id="8355"/>
    <lineage>
        <taxon>Eukaryota</taxon>
        <taxon>Metazoa</taxon>
        <taxon>Chordata</taxon>
        <taxon>Craniata</taxon>
        <taxon>Vertebrata</taxon>
        <taxon>Euteleostomi</taxon>
        <taxon>Amphibia</taxon>
        <taxon>Batrachia</taxon>
        <taxon>Anura</taxon>
        <taxon>Pipoidea</taxon>
        <taxon>Pipidae</taxon>
        <taxon>Xenopodinae</taxon>
        <taxon>Xenopus</taxon>
        <taxon>Xenopus</taxon>
    </lineage>
</organism>